<dbReference type="Gene3D" id="3.30.2160.10">
    <property type="entry name" value="Hect, E3 ligase catalytic domain"/>
    <property type="match status" value="1"/>
</dbReference>
<feature type="active site" description="Glycyl thioester intermediate" evidence="6">
    <location>
        <position position="322"/>
    </location>
</feature>
<dbReference type="GO" id="GO:0006511">
    <property type="term" value="P:ubiquitin-dependent protein catabolic process"/>
    <property type="evidence" value="ECO:0000318"/>
    <property type="project" value="GO_Central"/>
</dbReference>
<sequence>MAYQLPHETSTKRKFNDYAAASTARMRHNEILFNSSLKTPIQFFVRMFSGGKTLVIQAYSSDTVTSAYYRLLVRFALKMLLEGRHKNEELYEMLICRSRLFEDSFEYIGHASPRSLRGQLFIQFENEEATGPGVLREWFSLWLQEDTEDILGLTFVCEDEELGSRKVVELYPNGKNMIVNSQNRDNYVNLLVKHRFVTSITRQVAHFAQGFGDIIIDQRLRESFYRILDHEDLNRILHGSKTAVSVEDWEEHTNYNGYKKDDPQISWFWELEVCRLSRDMCFYFFWTSIKSLPVEGFGGLDSKLHIYRTSDSHDCLPSSHTCFYRLCFPPYPSVDVMQNRLNIITQNYVGCSFGAE</sequence>
<reference evidence="8" key="2">
    <citation type="submission" date="2015-06" db="UniProtKB">
        <authorList>
            <consortium name="EnsemblPlants"/>
        </authorList>
    </citation>
    <scope>IDENTIFICATION</scope>
    <source>
        <strain evidence="8">DM1-3 516 R44</strain>
    </source>
</reference>
<evidence type="ECO:0000256" key="4">
    <source>
        <dbReference type="ARBA" id="ARBA00022679"/>
    </source>
</evidence>
<dbReference type="SMART" id="SM00119">
    <property type="entry name" value="HECTc"/>
    <property type="match status" value="1"/>
</dbReference>
<feature type="domain" description="HECT" evidence="7">
    <location>
        <begin position="142"/>
        <end position="356"/>
    </location>
</feature>
<dbReference type="Gene3D" id="3.30.2410.10">
    <property type="entry name" value="Hect, E3 ligase catalytic domain"/>
    <property type="match status" value="1"/>
</dbReference>
<evidence type="ECO:0000256" key="2">
    <source>
        <dbReference type="ARBA" id="ARBA00004906"/>
    </source>
</evidence>
<dbReference type="HOGENOM" id="CLU_779388_0_0_1"/>
<reference evidence="9" key="1">
    <citation type="journal article" date="2011" name="Nature">
        <title>Genome sequence and analysis of the tuber crop potato.</title>
        <authorList>
            <consortium name="The Potato Genome Sequencing Consortium"/>
        </authorList>
    </citation>
    <scope>NUCLEOTIDE SEQUENCE [LARGE SCALE GENOMIC DNA]</scope>
    <source>
        <strain evidence="9">cv. DM1-3 516 R44</strain>
    </source>
</reference>
<evidence type="ECO:0000256" key="5">
    <source>
        <dbReference type="ARBA" id="ARBA00022786"/>
    </source>
</evidence>
<dbReference type="Gene3D" id="3.90.1750.10">
    <property type="entry name" value="Hect, E3 ligase catalytic domains"/>
    <property type="match status" value="2"/>
</dbReference>
<dbReference type="GO" id="GO:0061630">
    <property type="term" value="F:ubiquitin protein ligase activity"/>
    <property type="evidence" value="ECO:0000318"/>
    <property type="project" value="GO_Central"/>
</dbReference>
<comment type="catalytic activity">
    <reaction evidence="1">
        <text>S-ubiquitinyl-[E2 ubiquitin-conjugating enzyme]-L-cysteine + [acceptor protein]-L-lysine = [E2 ubiquitin-conjugating enzyme]-L-cysteine + N(6)-ubiquitinyl-[acceptor protein]-L-lysine.</text>
        <dbReference type="EC" id="2.3.2.26"/>
    </reaction>
</comment>
<keyword evidence="4" id="KW-0808">Transferase</keyword>
<evidence type="ECO:0000256" key="6">
    <source>
        <dbReference type="PROSITE-ProRule" id="PRU00104"/>
    </source>
</evidence>
<dbReference type="InterPro" id="IPR050409">
    <property type="entry name" value="E3_ubiq-protein_ligase"/>
</dbReference>
<proteinExistence type="predicted"/>
<keyword evidence="9" id="KW-1185">Reference proteome</keyword>
<dbReference type="Pfam" id="PF00632">
    <property type="entry name" value="HECT"/>
    <property type="match status" value="1"/>
</dbReference>
<evidence type="ECO:0000259" key="7">
    <source>
        <dbReference type="PROSITE" id="PS50237"/>
    </source>
</evidence>
<evidence type="ECO:0000313" key="9">
    <source>
        <dbReference type="Proteomes" id="UP000011115"/>
    </source>
</evidence>
<protein>
    <recommendedName>
        <fullName evidence="3">HECT-type E3 ubiquitin transferase</fullName>
        <ecNumber evidence="3">2.3.2.26</ecNumber>
    </recommendedName>
</protein>
<evidence type="ECO:0000313" key="8">
    <source>
        <dbReference type="EnsemblPlants" id="PGSC0003DMT400059792"/>
    </source>
</evidence>
<evidence type="ECO:0000256" key="3">
    <source>
        <dbReference type="ARBA" id="ARBA00012485"/>
    </source>
</evidence>
<dbReference type="PANTHER" id="PTHR11254">
    <property type="entry name" value="HECT DOMAIN UBIQUITIN-PROTEIN LIGASE"/>
    <property type="match status" value="1"/>
</dbReference>
<dbReference type="eggNOG" id="KOG0940">
    <property type="taxonomic scope" value="Eukaryota"/>
</dbReference>
<dbReference type="PaxDb" id="4113-PGSC0003DMT400059792"/>
<dbReference type="PROSITE" id="PS50237">
    <property type="entry name" value="HECT"/>
    <property type="match status" value="1"/>
</dbReference>
<name>M1C4R5_SOLTU</name>
<comment type="pathway">
    <text evidence="2">Protein modification; protein ubiquitination.</text>
</comment>
<dbReference type="EC" id="2.3.2.26" evidence="3"/>
<dbReference type="EnsemblPlants" id="PGSC0003DMT400059792">
    <property type="protein sequence ID" value="PGSC0003DMT400059792"/>
    <property type="gene ID" value="PGSC0003DMG400023255"/>
</dbReference>
<dbReference type="AlphaFoldDB" id="M1C4R5"/>
<dbReference type="PANTHER" id="PTHR11254:SF421">
    <property type="entry name" value="E3 UBIQUITIN-PROTEIN LIGASE UPL5-LIKE"/>
    <property type="match status" value="1"/>
</dbReference>
<dbReference type="InterPro" id="IPR000569">
    <property type="entry name" value="HECT_dom"/>
</dbReference>
<dbReference type="SUPFAM" id="SSF56204">
    <property type="entry name" value="Hect, E3 ligase catalytic domain"/>
    <property type="match status" value="1"/>
</dbReference>
<dbReference type="InParanoid" id="M1C4R5"/>
<evidence type="ECO:0000256" key="1">
    <source>
        <dbReference type="ARBA" id="ARBA00000885"/>
    </source>
</evidence>
<accession>M1C4R5</accession>
<dbReference type="STRING" id="4113.M1C4R5"/>
<dbReference type="Gramene" id="PGSC0003DMT400059792">
    <property type="protein sequence ID" value="PGSC0003DMT400059792"/>
    <property type="gene ID" value="PGSC0003DMG400023255"/>
</dbReference>
<dbReference type="GO" id="GO:0005737">
    <property type="term" value="C:cytoplasm"/>
    <property type="evidence" value="ECO:0000318"/>
    <property type="project" value="GO_Central"/>
</dbReference>
<dbReference type="Proteomes" id="UP000011115">
    <property type="component" value="Unassembled WGS sequence"/>
</dbReference>
<organism evidence="8 9">
    <name type="scientific">Solanum tuberosum</name>
    <name type="common">Potato</name>
    <dbReference type="NCBI Taxonomy" id="4113"/>
    <lineage>
        <taxon>Eukaryota</taxon>
        <taxon>Viridiplantae</taxon>
        <taxon>Streptophyta</taxon>
        <taxon>Embryophyta</taxon>
        <taxon>Tracheophyta</taxon>
        <taxon>Spermatophyta</taxon>
        <taxon>Magnoliopsida</taxon>
        <taxon>eudicotyledons</taxon>
        <taxon>Gunneridae</taxon>
        <taxon>Pentapetalae</taxon>
        <taxon>asterids</taxon>
        <taxon>lamiids</taxon>
        <taxon>Solanales</taxon>
        <taxon>Solanaceae</taxon>
        <taxon>Solanoideae</taxon>
        <taxon>Solaneae</taxon>
        <taxon>Solanum</taxon>
    </lineage>
</organism>
<keyword evidence="5 6" id="KW-0833">Ubl conjugation pathway</keyword>
<dbReference type="InterPro" id="IPR035983">
    <property type="entry name" value="Hect_E3_ubiquitin_ligase"/>
</dbReference>